<accession>A0A163K3C8</accession>
<dbReference type="InterPro" id="IPR000719">
    <property type="entry name" value="Prot_kinase_dom"/>
</dbReference>
<protein>
    <recommendedName>
        <fullName evidence="11">Protein kinase domain-containing protein</fullName>
    </recommendedName>
</protein>
<keyword evidence="13" id="KW-1185">Reference proteome</keyword>
<dbReference type="InterPro" id="IPR008271">
    <property type="entry name" value="Ser/Thr_kinase_AS"/>
</dbReference>
<dbReference type="SUPFAM" id="SSF56112">
    <property type="entry name" value="Protein kinase-like (PK-like)"/>
    <property type="match status" value="1"/>
</dbReference>
<evidence type="ECO:0000256" key="1">
    <source>
        <dbReference type="ARBA" id="ARBA00022527"/>
    </source>
</evidence>
<dbReference type="InterPro" id="IPR030616">
    <property type="entry name" value="Aur-like"/>
</dbReference>
<feature type="compositionally biased region" description="Acidic residues" evidence="10">
    <location>
        <begin position="442"/>
        <end position="463"/>
    </location>
</feature>
<feature type="region of interest" description="Disordered" evidence="10">
    <location>
        <begin position="20"/>
        <end position="63"/>
    </location>
</feature>
<dbReference type="STRING" id="4829.A0A163K3C8"/>
<feature type="binding site" evidence="7">
    <location>
        <position position="251"/>
    </location>
    <ligand>
        <name>ATP</name>
        <dbReference type="ChEBI" id="CHEBI:30616"/>
    </ligand>
</feature>
<dbReference type="Gene3D" id="1.10.510.10">
    <property type="entry name" value="Transferase(Phosphotransferase) domain 1"/>
    <property type="match status" value="1"/>
</dbReference>
<evidence type="ECO:0000256" key="6">
    <source>
        <dbReference type="PIRSR" id="PIRSR630616-1"/>
    </source>
</evidence>
<dbReference type="AlphaFoldDB" id="A0A163K3C8"/>
<feature type="binding site" evidence="7">
    <location>
        <position position="102"/>
    </location>
    <ligand>
        <name>ATP</name>
        <dbReference type="ChEBI" id="CHEBI:30616"/>
    </ligand>
</feature>
<dbReference type="GO" id="GO:0005524">
    <property type="term" value="F:ATP binding"/>
    <property type="evidence" value="ECO:0007669"/>
    <property type="project" value="UniProtKB-UniRule"/>
</dbReference>
<feature type="region of interest" description="Disordered" evidence="10">
    <location>
        <begin position="438"/>
        <end position="522"/>
    </location>
</feature>
<organism evidence="12">
    <name type="scientific">Absidia glauca</name>
    <name type="common">Pin mould</name>
    <dbReference type="NCBI Taxonomy" id="4829"/>
    <lineage>
        <taxon>Eukaryota</taxon>
        <taxon>Fungi</taxon>
        <taxon>Fungi incertae sedis</taxon>
        <taxon>Mucoromycota</taxon>
        <taxon>Mucoromycotina</taxon>
        <taxon>Mucoromycetes</taxon>
        <taxon>Mucorales</taxon>
        <taxon>Cunninghamellaceae</taxon>
        <taxon>Absidia</taxon>
    </lineage>
</organism>
<keyword evidence="1" id="KW-0723">Serine/threonine-protein kinase</keyword>
<feature type="active site" description="Proton acceptor" evidence="6">
    <location>
        <position position="196"/>
    </location>
</feature>
<gene>
    <name evidence="12" type="primary">ABSGL_12122.1 scaffold 12663</name>
</gene>
<name>A0A163K3C8_ABSGL</name>
<dbReference type="InterPro" id="IPR017441">
    <property type="entry name" value="Protein_kinase_ATP_BS"/>
</dbReference>
<dbReference type="GO" id="GO:0004674">
    <property type="term" value="F:protein serine/threonine kinase activity"/>
    <property type="evidence" value="ECO:0007669"/>
    <property type="project" value="UniProtKB-KW"/>
</dbReference>
<dbReference type="SMART" id="SM00220">
    <property type="entry name" value="S_TKc"/>
    <property type="match status" value="1"/>
</dbReference>
<dbReference type="Proteomes" id="UP000078561">
    <property type="component" value="Unassembled WGS sequence"/>
</dbReference>
<keyword evidence="4" id="KW-0418">Kinase</keyword>
<dbReference type="InParanoid" id="A0A163K3C8"/>
<feature type="binding site" evidence="7">
    <location>
        <begin position="200"/>
        <end position="201"/>
    </location>
    <ligand>
        <name>ATP</name>
        <dbReference type="ChEBI" id="CHEBI:30616"/>
    </ligand>
</feature>
<evidence type="ECO:0000313" key="12">
    <source>
        <dbReference type="EMBL" id="SAM06236.1"/>
    </source>
</evidence>
<evidence type="ECO:0000259" key="11">
    <source>
        <dbReference type="PROSITE" id="PS50011"/>
    </source>
</evidence>
<dbReference type="InterPro" id="IPR011009">
    <property type="entry name" value="Kinase-like_dom_sf"/>
</dbReference>
<keyword evidence="5 7" id="KW-0067">ATP-binding</keyword>
<dbReference type="PROSITE" id="PS50011">
    <property type="entry name" value="PROTEIN_KINASE_DOM"/>
    <property type="match status" value="1"/>
</dbReference>
<feature type="compositionally biased region" description="Polar residues" evidence="10">
    <location>
        <begin position="502"/>
        <end position="522"/>
    </location>
</feature>
<dbReference type="FunFam" id="3.30.200.20:FF:000042">
    <property type="entry name" value="Aurora kinase A"/>
    <property type="match status" value="1"/>
</dbReference>
<feature type="cross-link" description="Glycyl lysine isopeptide (Lys-Gly) (interchain with G-Cter in SUMO2)" evidence="8">
    <location>
        <position position="198"/>
    </location>
</feature>
<dbReference type="PROSITE" id="PS00107">
    <property type="entry name" value="PROTEIN_KINASE_ATP"/>
    <property type="match status" value="1"/>
</dbReference>
<feature type="domain" description="Protein kinase" evidence="11">
    <location>
        <begin position="73"/>
        <end position="364"/>
    </location>
</feature>
<keyword evidence="2" id="KW-0808">Transferase</keyword>
<reference evidence="12" key="1">
    <citation type="submission" date="2016-04" db="EMBL/GenBank/DDBJ databases">
        <authorList>
            <person name="Evans L.H."/>
            <person name="Alamgir A."/>
            <person name="Owens N."/>
            <person name="Weber N.D."/>
            <person name="Virtaneva K."/>
            <person name="Barbian K."/>
            <person name="Babar A."/>
            <person name="Rosenke K."/>
        </authorList>
    </citation>
    <scope>NUCLEOTIDE SEQUENCE [LARGE SCALE GENOMIC DNA]</scope>
    <source>
        <strain evidence="12">CBS 101.48</strain>
    </source>
</reference>
<evidence type="ECO:0000256" key="8">
    <source>
        <dbReference type="PIRSR" id="PIRSR630616-3"/>
    </source>
</evidence>
<evidence type="ECO:0000256" key="4">
    <source>
        <dbReference type="ARBA" id="ARBA00022777"/>
    </source>
</evidence>
<dbReference type="EMBL" id="LT554554">
    <property type="protein sequence ID" value="SAM06236.1"/>
    <property type="molecule type" value="Genomic_DNA"/>
</dbReference>
<evidence type="ECO:0000256" key="7">
    <source>
        <dbReference type="PIRSR" id="PIRSR630616-2"/>
    </source>
</evidence>
<dbReference type="PROSITE" id="PS00108">
    <property type="entry name" value="PROTEIN_KINASE_ST"/>
    <property type="match status" value="1"/>
</dbReference>
<proteinExistence type="predicted"/>
<evidence type="ECO:0000256" key="2">
    <source>
        <dbReference type="ARBA" id="ARBA00022679"/>
    </source>
</evidence>
<sequence>MFLLRQLETFVRTTLSTTSDYLFTTDNNGPKLPPPPPSKPNDQPTKANKPTEEEPEQGPQQLHMPTYAGLERYKLLSMLGDGAFSTVFKALDHNTNETVAIKVVRKLEMNSGQRSSILKEVQLMRSFQHASIVSLLDFIETQHFYFLVLELCEGGELFHQIVHLTYFSEDLARHCIWQVAEGIRYLHEEKGVVHRDIKPENILFEPIPFMEHHGPKPPLQQEGHGDKAKVDEGGFISNHGGGGIGKVKIADFGLSKVLWDRQTRTPCGTLDYLAPEVIKDGRYSISIDIWALGCVLYTLLCGFPPFYDDSVDILTEKIIQGSYSFMAPWWDAVSDDAKDLVSHALCLDPNDRYSIHEFMQHPWMLNQATNSGHEPLMLAVNPMATHTTLVSNPRDIPCASKLNALPYELHRKYEERIYRDGNQIMDHLIFGHPLNHDVASSSDDDDDDQCEIDIGDSGDDDSLDATPPDDTAIINSVASAKDQRPSAQHCHQRKSKTPLQIPFNTTRNNGSSDESGSPPSLTYNRHIHASSPMSIKLKKTRNSTPRPMTLPTLNLDKASLLERRKGRNNRCTLFV</sequence>
<evidence type="ECO:0000256" key="3">
    <source>
        <dbReference type="ARBA" id="ARBA00022741"/>
    </source>
</evidence>
<dbReference type="Pfam" id="PF00069">
    <property type="entry name" value="Pkinase"/>
    <property type="match status" value="1"/>
</dbReference>
<evidence type="ECO:0000256" key="10">
    <source>
        <dbReference type="SAM" id="MobiDB-lite"/>
    </source>
</evidence>
<dbReference type="PANTHER" id="PTHR24350">
    <property type="entry name" value="SERINE/THREONINE-PROTEIN KINASE IAL-RELATED"/>
    <property type="match status" value="1"/>
</dbReference>
<feature type="binding site" evidence="9">
    <location>
        <position position="106"/>
    </location>
    <ligand>
        <name>ATP</name>
        <dbReference type="ChEBI" id="CHEBI:30616"/>
    </ligand>
</feature>
<evidence type="ECO:0000256" key="5">
    <source>
        <dbReference type="ARBA" id="ARBA00022840"/>
    </source>
</evidence>
<evidence type="ECO:0000256" key="9">
    <source>
        <dbReference type="PROSITE-ProRule" id="PRU10141"/>
    </source>
</evidence>
<keyword evidence="3 7" id="KW-0547">Nucleotide-binding</keyword>
<evidence type="ECO:0000313" key="13">
    <source>
        <dbReference type="Proteomes" id="UP000078561"/>
    </source>
</evidence>
<dbReference type="OrthoDB" id="1738954at2759"/>